<dbReference type="VEuPathDB" id="FungiDB:SCHCODRAFT_01344200"/>
<organism evidence="4">
    <name type="scientific">Schizophyllum commune (strain H4-8 / FGSC 9210)</name>
    <name type="common">Split gill fungus</name>
    <dbReference type="NCBI Taxonomy" id="578458"/>
    <lineage>
        <taxon>Eukaryota</taxon>
        <taxon>Fungi</taxon>
        <taxon>Dikarya</taxon>
        <taxon>Basidiomycota</taxon>
        <taxon>Agaricomycotina</taxon>
        <taxon>Agaricomycetes</taxon>
        <taxon>Agaricomycetidae</taxon>
        <taxon>Agaricales</taxon>
        <taxon>Schizophyllaceae</taxon>
        <taxon>Schizophyllum</taxon>
    </lineage>
</organism>
<evidence type="ECO:0000313" key="3">
    <source>
        <dbReference type="EMBL" id="EFJ00643.1"/>
    </source>
</evidence>
<dbReference type="PROSITE" id="PS50181">
    <property type="entry name" value="FBOX"/>
    <property type="match status" value="1"/>
</dbReference>
<feature type="region of interest" description="Disordered" evidence="1">
    <location>
        <begin position="602"/>
        <end position="653"/>
    </location>
</feature>
<dbReference type="eggNOG" id="ENOG502SAM6">
    <property type="taxonomic scope" value="Eukaryota"/>
</dbReference>
<sequence length="1190" mass="137199">MPARAKTLDEGAGSRPISPRYAAICILNALPLDVLFEVFGYVDPISLLHLSRTSKALRSTLMSRSSIWIWKRSYATTNHGLPPAPKDLTIPQFLELAVDRTCDYCHRELTEETTFYEIHDSLYIFWTARLRSCSRCHVKKRYFIAEKDMDEYEIVRAVRHYFGPEFPLPTLFLSCRINRTPSPYNSYARVKIEQLSKDFEEETNGKPVEDKKAWFLQKVAEHEVILEHAKVCKKWESAEKKKRSARKQEIRDARFEEIVKRLSNLTSPEVTEVCYATLLFARDPFVSKAKPLTDEEWVQDRDRLLEWVQKMWEDSVRSERRRILEERYLSLKKVYDEFVGSFISSGSREARGLPRIGDLVTWKEVAEVIEGTPLELELLGEDLRELIDQLAQTRRFTEWREACENALIAKLDAAAAARAQRTGTERKRPASAADLTLAATVFWWRRDKPCWYPELLARTPQLWSAANFDDPQHMVGHWAWSARLFSADLRDTTARLVTLAGLDPGTATPEDMDARDAWFTPAECATHNHKDAIAMTWRRTVMQSRLTADFVLVSDEDSALARAQRTQMGAFEGHVFIPTIWKEEEAEVAKCAMRRSLRLKNAAARRDKQGNAHDSRHSQAPATPLTPSRKRQRTRKSIVGEDRKPGRKLDMSASAAAFQQMPLDVLYETSKALHNTLLDRSSSTLWKEVYTASTGHELPPASEDLPVPQLAVLINDYTCSRAFTVLRGLPTIGKDQFSGHVVHEDALAIFKNLCDVRSLPGFPAFALVDSPHRLYTTAPIGDFVREYERDYVDRPLEDTKAWITAKAAKFEAIRKHALACEQWERNIMVKYNASREQLREDRREAILERLEELGLASEVRPARNWERFIYHSLVWSSAPLTEQGWRDIRKPLLEFVRSLRDERRSEKRRKVISDRYYMLGRVYEDYLRRKTVSLPGEARLEMTPDRWAHLGIGDLVRFPEVTARIESTPVSKTLTEANMRALINKVAQTHFDTWLTGCETALVDLLNQADPRRTPPATSADLHLAATVFSSVHQRRRFLYPEVLGHRPAMLSRKKRSVRDVRPEDVVRQRAWSAKEFKVDPTRLRLAEKVVELAGLDPRTATQADMNRRDAWYAFVGNPINRKNGRDSESMTWRDAVVCLLLLFLVVSRTDGRVSRFYSLPATMLTGRWISYCYRRRRLCWLARRVATVG</sequence>
<dbReference type="OrthoDB" id="2322499at2759"/>
<reference evidence="3 4" key="1">
    <citation type="journal article" date="2010" name="Nat. Biotechnol.">
        <title>Genome sequence of the model mushroom Schizophyllum commune.</title>
        <authorList>
            <person name="Ohm R.A."/>
            <person name="de Jong J.F."/>
            <person name="Lugones L.G."/>
            <person name="Aerts A."/>
            <person name="Kothe E."/>
            <person name="Stajich J.E."/>
            <person name="de Vries R.P."/>
            <person name="Record E."/>
            <person name="Levasseur A."/>
            <person name="Baker S.E."/>
            <person name="Bartholomew K.A."/>
            <person name="Coutinho P.M."/>
            <person name="Erdmann S."/>
            <person name="Fowler T.J."/>
            <person name="Gathman A.C."/>
            <person name="Lombard V."/>
            <person name="Henrissat B."/>
            <person name="Knabe N."/>
            <person name="Kuees U."/>
            <person name="Lilly W.W."/>
            <person name="Lindquist E."/>
            <person name="Lucas S."/>
            <person name="Magnuson J.K."/>
            <person name="Piumi F."/>
            <person name="Raudaskoski M."/>
            <person name="Salamov A."/>
            <person name="Schmutz J."/>
            <person name="Schwarze F.W.M.R."/>
            <person name="vanKuyk P.A."/>
            <person name="Horton J.S."/>
            <person name="Grigoriev I.V."/>
            <person name="Woesten H.A.B."/>
        </authorList>
    </citation>
    <scope>NUCLEOTIDE SEQUENCE [LARGE SCALE GENOMIC DNA]</scope>
    <source>
        <strain evidence="4">H4-8 / FGSC 9210</strain>
    </source>
</reference>
<dbReference type="InterPro" id="IPR001810">
    <property type="entry name" value="F-box_dom"/>
</dbReference>
<gene>
    <name evidence="3" type="ORF">SCHCODRAFT_231999</name>
</gene>
<dbReference type="CDD" id="cd09917">
    <property type="entry name" value="F-box_SF"/>
    <property type="match status" value="1"/>
</dbReference>
<evidence type="ECO:0000313" key="4">
    <source>
        <dbReference type="Proteomes" id="UP000007431"/>
    </source>
</evidence>
<dbReference type="InterPro" id="IPR036047">
    <property type="entry name" value="F-box-like_dom_sf"/>
</dbReference>
<dbReference type="OMA" id="LREMGWG"/>
<dbReference type="HOGENOM" id="CLU_271920_0_0_1"/>
<dbReference type="GeneID" id="9597005"/>
<feature type="domain" description="F-box" evidence="2">
    <location>
        <begin position="24"/>
        <end position="73"/>
    </location>
</feature>
<evidence type="ECO:0000259" key="2">
    <source>
        <dbReference type="PROSITE" id="PS50181"/>
    </source>
</evidence>
<dbReference type="Pfam" id="PF00646">
    <property type="entry name" value="F-box"/>
    <property type="match status" value="1"/>
</dbReference>
<proteinExistence type="predicted"/>
<dbReference type="InParanoid" id="D8PTU4"/>
<name>D8PTU4_SCHCM</name>
<dbReference type="AlphaFoldDB" id="D8PTU4"/>
<dbReference type="SMART" id="SM00256">
    <property type="entry name" value="FBOX"/>
    <property type="match status" value="1"/>
</dbReference>
<accession>D8PTU4</accession>
<evidence type="ECO:0000256" key="1">
    <source>
        <dbReference type="SAM" id="MobiDB-lite"/>
    </source>
</evidence>
<feature type="compositionally biased region" description="Basic and acidic residues" evidence="1">
    <location>
        <begin position="638"/>
        <end position="650"/>
    </location>
</feature>
<dbReference type="SUPFAM" id="SSF81383">
    <property type="entry name" value="F-box domain"/>
    <property type="match status" value="1"/>
</dbReference>
<keyword evidence="4" id="KW-1185">Reference proteome</keyword>
<dbReference type="EMBL" id="GL377303">
    <property type="protein sequence ID" value="EFJ00643.1"/>
    <property type="molecule type" value="Genomic_DNA"/>
</dbReference>
<protein>
    <recommendedName>
        <fullName evidence="2">F-box domain-containing protein</fullName>
    </recommendedName>
</protein>
<dbReference type="Gene3D" id="1.20.1280.50">
    <property type="match status" value="1"/>
</dbReference>
<feature type="compositionally biased region" description="Basic and acidic residues" evidence="1">
    <location>
        <begin position="604"/>
        <end position="617"/>
    </location>
</feature>
<dbReference type="RefSeq" id="XP_003035545.1">
    <property type="nucleotide sequence ID" value="XM_003035499.1"/>
</dbReference>
<dbReference type="KEGG" id="scm:SCHCO_01344200"/>
<dbReference type="Proteomes" id="UP000007431">
    <property type="component" value="Unassembled WGS sequence"/>
</dbReference>